<feature type="region of interest" description="Disordered" evidence="1">
    <location>
        <begin position="1"/>
        <end position="34"/>
    </location>
</feature>
<evidence type="ECO:0000256" key="1">
    <source>
        <dbReference type="SAM" id="MobiDB-lite"/>
    </source>
</evidence>
<proteinExistence type="predicted"/>
<dbReference type="Proteomes" id="UP000095746">
    <property type="component" value="Unassembled WGS sequence"/>
</dbReference>
<evidence type="ECO:0000313" key="2">
    <source>
        <dbReference type="EMBL" id="CUQ33397.1"/>
    </source>
</evidence>
<dbReference type="EMBL" id="CYZT01000922">
    <property type="protein sequence ID" value="CUQ33397.1"/>
    <property type="molecule type" value="Genomic_DNA"/>
</dbReference>
<reference evidence="2 3" key="1">
    <citation type="submission" date="2015-09" db="EMBL/GenBank/DDBJ databases">
        <authorList>
            <consortium name="Pathogen Informatics"/>
        </authorList>
    </citation>
    <scope>NUCLEOTIDE SEQUENCE [LARGE SCALE GENOMIC DNA]</scope>
    <source>
        <strain evidence="2 3">2789STDY5608854</strain>
    </source>
</reference>
<feature type="compositionally biased region" description="Low complexity" evidence="1">
    <location>
        <begin position="10"/>
        <end position="34"/>
    </location>
</feature>
<dbReference type="AlphaFoldDB" id="A0A174VLX3"/>
<gene>
    <name evidence="2" type="ORF">ERS852411_04258</name>
</gene>
<protein>
    <submittedName>
        <fullName evidence="2">Uncharacterized protein</fullName>
    </submittedName>
</protein>
<name>A0A174VLX3_FLAPL</name>
<sequence>MRLTQRWRRATPSSGSASRSARSSWRSVVTSSSSARVKIRSSSAGTWAGRAWRA</sequence>
<accession>A0A174VLX3</accession>
<evidence type="ECO:0000313" key="3">
    <source>
        <dbReference type="Proteomes" id="UP000095746"/>
    </source>
</evidence>
<organism evidence="2 3">
    <name type="scientific">Flavonifractor plautii</name>
    <name type="common">Fusobacterium plautii</name>
    <dbReference type="NCBI Taxonomy" id="292800"/>
    <lineage>
        <taxon>Bacteria</taxon>
        <taxon>Bacillati</taxon>
        <taxon>Bacillota</taxon>
        <taxon>Clostridia</taxon>
        <taxon>Eubacteriales</taxon>
        <taxon>Oscillospiraceae</taxon>
        <taxon>Flavonifractor</taxon>
    </lineage>
</organism>